<reference evidence="7" key="1">
    <citation type="submission" date="2020-04" db="EMBL/GenBank/DDBJ databases">
        <authorList>
            <person name="Zhang T."/>
        </authorList>
    </citation>
    <scope>NUCLEOTIDE SEQUENCE</scope>
    <source>
        <strain evidence="7">HKST-UBA15</strain>
    </source>
</reference>
<keyword evidence="2 4" id="KW-0238">DNA-binding</keyword>
<evidence type="ECO:0000256" key="4">
    <source>
        <dbReference type="PROSITE-ProRule" id="PRU01248"/>
    </source>
</evidence>
<evidence type="ECO:0000313" key="8">
    <source>
        <dbReference type="Proteomes" id="UP000745577"/>
    </source>
</evidence>
<evidence type="ECO:0000313" key="7">
    <source>
        <dbReference type="EMBL" id="MCA9379975.1"/>
    </source>
</evidence>
<feature type="domain" description="Tyr recombinase" evidence="5">
    <location>
        <begin position="108"/>
        <end position="284"/>
    </location>
</feature>
<dbReference type="AlphaFoldDB" id="A0A955I6H9"/>
<evidence type="ECO:0000259" key="5">
    <source>
        <dbReference type="PROSITE" id="PS51898"/>
    </source>
</evidence>
<gene>
    <name evidence="7" type="ORF">KC675_02230</name>
</gene>
<dbReference type="InterPro" id="IPR013762">
    <property type="entry name" value="Integrase-like_cat_sf"/>
</dbReference>
<dbReference type="InterPro" id="IPR010998">
    <property type="entry name" value="Integrase_recombinase_N"/>
</dbReference>
<dbReference type="PANTHER" id="PTHR30349">
    <property type="entry name" value="PHAGE INTEGRASE-RELATED"/>
    <property type="match status" value="1"/>
</dbReference>
<dbReference type="Pfam" id="PF02899">
    <property type="entry name" value="Phage_int_SAM_1"/>
    <property type="match status" value="1"/>
</dbReference>
<evidence type="ECO:0000256" key="1">
    <source>
        <dbReference type="ARBA" id="ARBA00022908"/>
    </source>
</evidence>
<name>A0A955I6H9_9BACT</name>
<feature type="domain" description="Core-binding (CB)" evidence="6">
    <location>
        <begin position="1"/>
        <end position="87"/>
    </location>
</feature>
<keyword evidence="1" id="KW-0229">DNA integration</keyword>
<proteinExistence type="predicted"/>
<dbReference type="SUPFAM" id="SSF56349">
    <property type="entry name" value="DNA breaking-rejoining enzymes"/>
    <property type="match status" value="1"/>
</dbReference>
<reference evidence="7" key="2">
    <citation type="journal article" date="2021" name="Microbiome">
        <title>Successional dynamics and alternative stable states in a saline activated sludge microbial community over 9 years.</title>
        <authorList>
            <person name="Wang Y."/>
            <person name="Ye J."/>
            <person name="Ju F."/>
            <person name="Liu L."/>
            <person name="Boyd J.A."/>
            <person name="Deng Y."/>
            <person name="Parks D.H."/>
            <person name="Jiang X."/>
            <person name="Yin X."/>
            <person name="Woodcroft B.J."/>
            <person name="Tyson G.W."/>
            <person name="Hugenholtz P."/>
            <person name="Polz M.F."/>
            <person name="Zhang T."/>
        </authorList>
    </citation>
    <scope>NUCLEOTIDE SEQUENCE</scope>
    <source>
        <strain evidence="7">HKST-UBA15</strain>
    </source>
</reference>
<dbReference type="PANTHER" id="PTHR30349:SF81">
    <property type="entry name" value="TYROSINE RECOMBINASE XERC"/>
    <property type="match status" value="1"/>
</dbReference>
<dbReference type="Gene3D" id="1.10.443.10">
    <property type="entry name" value="Intergrase catalytic core"/>
    <property type="match status" value="1"/>
</dbReference>
<dbReference type="EMBL" id="JAGQLL010000022">
    <property type="protein sequence ID" value="MCA9379975.1"/>
    <property type="molecule type" value="Genomic_DNA"/>
</dbReference>
<dbReference type="Proteomes" id="UP000745577">
    <property type="component" value="Unassembled WGS sequence"/>
</dbReference>
<organism evidence="7 8">
    <name type="scientific">Candidatus Dojkabacteria bacterium</name>
    <dbReference type="NCBI Taxonomy" id="2099670"/>
    <lineage>
        <taxon>Bacteria</taxon>
        <taxon>Candidatus Dojkabacteria</taxon>
    </lineage>
</organism>
<evidence type="ECO:0000256" key="2">
    <source>
        <dbReference type="ARBA" id="ARBA00023125"/>
    </source>
</evidence>
<dbReference type="InterPro" id="IPR044068">
    <property type="entry name" value="CB"/>
</dbReference>
<dbReference type="PROSITE" id="PS51898">
    <property type="entry name" value="TYR_RECOMBINASE"/>
    <property type="match status" value="1"/>
</dbReference>
<dbReference type="Gene3D" id="1.10.150.130">
    <property type="match status" value="1"/>
</dbReference>
<comment type="caution">
    <text evidence="7">The sequence shown here is derived from an EMBL/GenBank/DDBJ whole genome shotgun (WGS) entry which is preliminary data.</text>
</comment>
<dbReference type="InterPro" id="IPR004107">
    <property type="entry name" value="Integrase_SAM-like_N"/>
</dbReference>
<evidence type="ECO:0000256" key="3">
    <source>
        <dbReference type="ARBA" id="ARBA00023172"/>
    </source>
</evidence>
<dbReference type="GO" id="GO:0003677">
    <property type="term" value="F:DNA binding"/>
    <property type="evidence" value="ECO:0007669"/>
    <property type="project" value="UniProtKB-UniRule"/>
</dbReference>
<dbReference type="Pfam" id="PF00589">
    <property type="entry name" value="Phage_integrase"/>
    <property type="match status" value="1"/>
</dbReference>
<accession>A0A955I6H9</accession>
<dbReference type="PROSITE" id="PS51900">
    <property type="entry name" value="CB"/>
    <property type="match status" value="1"/>
</dbReference>
<dbReference type="CDD" id="cd00397">
    <property type="entry name" value="DNA_BRE_C"/>
    <property type="match status" value="1"/>
</dbReference>
<sequence>MDFTSTLSLFEKNLEQKGRSKSTITAYRKDLDQLVNYLKKNKISQWSEINNKILEKYFQLLQQETELTPKTISRKINSTKTLFKFLISIKQVDSDYSINIKHPKIQRQVPRVLSPLEYKALRDTARSNIRLFTMIEMLLQTGMRIGELSRLEKQDINDKVSQIKIRAYSSYPERSIPVNPSLNEALTSYMKSKQYLSMKSKFVFFTRTGNKILIRNIRSTINNAFKSTGIKDATVNDLRNTFIIFQLENGLKLDLLAEIVGHKRQTTTEHYLEYIQTRTQKTTSRITPL</sequence>
<evidence type="ECO:0000259" key="6">
    <source>
        <dbReference type="PROSITE" id="PS51900"/>
    </source>
</evidence>
<dbReference type="InterPro" id="IPR011010">
    <property type="entry name" value="DNA_brk_join_enz"/>
</dbReference>
<protein>
    <submittedName>
        <fullName evidence="7">Tyrosine-type recombinase/integrase</fullName>
    </submittedName>
</protein>
<dbReference type="GO" id="GO:0006310">
    <property type="term" value="P:DNA recombination"/>
    <property type="evidence" value="ECO:0007669"/>
    <property type="project" value="UniProtKB-KW"/>
</dbReference>
<dbReference type="InterPro" id="IPR002104">
    <property type="entry name" value="Integrase_catalytic"/>
</dbReference>
<dbReference type="InterPro" id="IPR050090">
    <property type="entry name" value="Tyrosine_recombinase_XerCD"/>
</dbReference>
<keyword evidence="3" id="KW-0233">DNA recombination</keyword>
<dbReference type="GO" id="GO:0015074">
    <property type="term" value="P:DNA integration"/>
    <property type="evidence" value="ECO:0007669"/>
    <property type="project" value="UniProtKB-KW"/>
</dbReference>